<dbReference type="InterPro" id="IPR057358">
    <property type="entry name" value="UBL_ZFAND1-like"/>
</dbReference>
<dbReference type="InterPro" id="IPR035896">
    <property type="entry name" value="AN1-like_Znf"/>
</dbReference>
<evidence type="ECO:0000256" key="2">
    <source>
        <dbReference type="ARBA" id="ARBA00022771"/>
    </source>
</evidence>
<evidence type="ECO:0000313" key="7">
    <source>
        <dbReference type="EMBL" id="PMD19125.1"/>
    </source>
</evidence>
<organism evidence="7 8">
    <name type="scientific">Hyaloscypha hepaticicola</name>
    <dbReference type="NCBI Taxonomy" id="2082293"/>
    <lineage>
        <taxon>Eukaryota</taxon>
        <taxon>Fungi</taxon>
        <taxon>Dikarya</taxon>
        <taxon>Ascomycota</taxon>
        <taxon>Pezizomycotina</taxon>
        <taxon>Leotiomycetes</taxon>
        <taxon>Helotiales</taxon>
        <taxon>Hyaloscyphaceae</taxon>
        <taxon>Hyaloscypha</taxon>
    </lineage>
</organism>
<dbReference type="Proteomes" id="UP000235672">
    <property type="component" value="Unassembled WGS sequence"/>
</dbReference>
<reference evidence="7 8" key="1">
    <citation type="submission" date="2016-05" db="EMBL/GenBank/DDBJ databases">
        <title>A degradative enzymes factory behind the ericoid mycorrhizal symbiosis.</title>
        <authorList>
            <consortium name="DOE Joint Genome Institute"/>
            <person name="Martino E."/>
            <person name="Morin E."/>
            <person name="Grelet G."/>
            <person name="Kuo A."/>
            <person name="Kohler A."/>
            <person name="Daghino S."/>
            <person name="Barry K."/>
            <person name="Choi C."/>
            <person name="Cichocki N."/>
            <person name="Clum A."/>
            <person name="Copeland A."/>
            <person name="Hainaut M."/>
            <person name="Haridas S."/>
            <person name="Labutti K."/>
            <person name="Lindquist E."/>
            <person name="Lipzen A."/>
            <person name="Khouja H.-R."/>
            <person name="Murat C."/>
            <person name="Ohm R."/>
            <person name="Olson A."/>
            <person name="Spatafora J."/>
            <person name="Veneault-Fourrey C."/>
            <person name="Henrissat B."/>
            <person name="Grigoriev I."/>
            <person name="Martin F."/>
            <person name="Perotto S."/>
        </authorList>
    </citation>
    <scope>NUCLEOTIDE SEQUENCE [LARGE SCALE GENOMIC DNA]</scope>
    <source>
        <strain evidence="7 8">UAMH 7357</strain>
    </source>
</reference>
<keyword evidence="2 4" id="KW-0863">Zinc-finger</keyword>
<gene>
    <name evidence="7" type="ORF">NA56DRAFT_629619</name>
</gene>
<keyword evidence="1" id="KW-0479">Metal-binding</keyword>
<evidence type="ECO:0000313" key="8">
    <source>
        <dbReference type="Proteomes" id="UP000235672"/>
    </source>
</evidence>
<evidence type="ECO:0000256" key="1">
    <source>
        <dbReference type="ARBA" id="ARBA00022723"/>
    </source>
</evidence>
<dbReference type="Pfam" id="PF01428">
    <property type="entry name" value="zf-AN1"/>
    <property type="match status" value="2"/>
</dbReference>
<keyword evidence="3" id="KW-0862">Zinc</keyword>
<feature type="region of interest" description="Disordered" evidence="5">
    <location>
        <begin position="1"/>
        <end position="20"/>
    </location>
</feature>
<dbReference type="GO" id="GO:0005737">
    <property type="term" value="C:cytoplasm"/>
    <property type="evidence" value="ECO:0007669"/>
    <property type="project" value="TreeGrafter"/>
</dbReference>
<proteinExistence type="predicted"/>
<dbReference type="EMBL" id="KZ613491">
    <property type="protein sequence ID" value="PMD19125.1"/>
    <property type="molecule type" value="Genomic_DNA"/>
</dbReference>
<evidence type="ECO:0000256" key="5">
    <source>
        <dbReference type="SAM" id="MobiDB-lite"/>
    </source>
</evidence>
<dbReference type="AlphaFoldDB" id="A0A2J6PYK8"/>
<dbReference type="STRING" id="1745343.A0A2J6PYK8"/>
<name>A0A2J6PYK8_9HELO</name>
<dbReference type="PANTHER" id="PTHR14677:SF40">
    <property type="entry name" value="CDC48-ASSOCIATED UBIQUITIN-LIKE_ZINC FINGER PROTEIN 1"/>
    <property type="match status" value="1"/>
</dbReference>
<dbReference type="OrthoDB" id="431929at2759"/>
<dbReference type="PROSITE" id="PS51039">
    <property type="entry name" value="ZF_AN1"/>
    <property type="match status" value="2"/>
</dbReference>
<dbReference type="GO" id="GO:0008270">
    <property type="term" value="F:zinc ion binding"/>
    <property type="evidence" value="ECO:0007669"/>
    <property type="project" value="UniProtKB-KW"/>
</dbReference>
<dbReference type="PANTHER" id="PTHR14677">
    <property type="entry name" value="ARSENITE INDUCUBLE RNA ASSOCIATED PROTEIN AIP-1-RELATED"/>
    <property type="match status" value="1"/>
</dbReference>
<evidence type="ECO:0000259" key="6">
    <source>
        <dbReference type="PROSITE" id="PS51039"/>
    </source>
</evidence>
<keyword evidence="8" id="KW-1185">Reference proteome</keyword>
<sequence>MASSSRSDPPEESTFTKMDEKDPTLIGEHCQYAYCNQLDFLPFRCESCRGTFCLDHRSETGHRCPKAGEWAARRRKANMSTPSLGAGKMMPEVEKPCASPVCKTTIGTSLSTAVHCPTCNRDYCLKHRLKEDHDCKNLIPIGARPSRFDGRTESARVAFGKLKAWGTAQKASVTRALPKPKPTSAAARLVATNTLKKTAKGDDKLAPEKRVYLYVEAEAATTKSKFPEGAFFYSKDWVIGRVLDAAAKSLQVQNVNNQGTDEKDKLRVFHVEGGRLLEFNEKVGSALVCGNRIILLRGVGPPAPDLIDLTKD</sequence>
<dbReference type="SUPFAM" id="SSF118310">
    <property type="entry name" value="AN1-like Zinc finger"/>
    <property type="match status" value="2"/>
</dbReference>
<dbReference type="Pfam" id="PF25327">
    <property type="entry name" value="UBL_ZFAND1"/>
    <property type="match status" value="1"/>
</dbReference>
<accession>A0A2J6PYK8</accession>
<dbReference type="Gene3D" id="4.10.1110.10">
    <property type="entry name" value="AN1-like Zinc finger"/>
    <property type="match status" value="2"/>
</dbReference>
<protein>
    <recommendedName>
        <fullName evidence="6">AN1-type domain-containing protein</fullName>
    </recommendedName>
</protein>
<evidence type="ECO:0000256" key="3">
    <source>
        <dbReference type="ARBA" id="ARBA00022833"/>
    </source>
</evidence>
<feature type="domain" description="AN1-type" evidence="6">
    <location>
        <begin position="91"/>
        <end position="143"/>
    </location>
</feature>
<evidence type="ECO:0000256" key="4">
    <source>
        <dbReference type="PROSITE-ProRule" id="PRU00449"/>
    </source>
</evidence>
<dbReference type="InterPro" id="IPR000058">
    <property type="entry name" value="Znf_AN1"/>
</dbReference>
<dbReference type="SMART" id="SM00154">
    <property type="entry name" value="ZnF_AN1"/>
    <property type="match status" value="2"/>
</dbReference>
<feature type="domain" description="AN1-type" evidence="6">
    <location>
        <begin position="24"/>
        <end position="72"/>
    </location>
</feature>